<gene>
    <name evidence="2" type="ORF">EU555_17240</name>
</gene>
<evidence type="ECO:0000256" key="1">
    <source>
        <dbReference type="SAM" id="MobiDB-lite"/>
    </source>
</evidence>
<accession>A0A4Z0NN77</accession>
<dbReference type="Gene3D" id="3.60.21.10">
    <property type="match status" value="1"/>
</dbReference>
<reference evidence="2 3" key="1">
    <citation type="submission" date="2019-04" db="EMBL/GenBank/DDBJ databases">
        <authorList>
            <person name="Feng G."/>
            <person name="Zhu H."/>
        </authorList>
    </citation>
    <scope>NUCLEOTIDE SEQUENCE [LARGE SCALE GENOMIC DNA]</scope>
    <source>
        <strain evidence="2 3">6HR-1</strain>
    </source>
</reference>
<dbReference type="AlphaFoldDB" id="A0A4Z0NN77"/>
<dbReference type="RefSeq" id="WP_099902734.1">
    <property type="nucleotide sequence ID" value="NZ_SRLB01000012.1"/>
</dbReference>
<dbReference type="OrthoDB" id="5380073at2"/>
<name>A0A4Z0NN77_9HYPH</name>
<feature type="region of interest" description="Disordered" evidence="1">
    <location>
        <begin position="1"/>
        <end position="25"/>
    </location>
</feature>
<protein>
    <submittedName>
        <fullName evidence="2">Uncharacterized protein</fullName>
    </submittedName>
</protein>
<dbReference type="Proteomes" id="UP000297535">
    <property type="component" value="Unassembled WGS sequence"/>
</dbReference>
<organism evidence="2 3">
    <name type="scientific">Methylobacterium nonmethylotrophicum</name>
    <dbReference type="NCBI Taxonomy" id="1141884"/>
    <lineage>
        <taxon>Bacteria</taxon>
        <taxon>Pseudomonadati</taxon>
        <taxon>Pseudomonadota</taxon>
        <taxon>Alphaproteobacteria</taxon>
        <taxon>Hyphomicrobiales</taxon>
        <taxon>Methylobacteriaceae</taxon>
        <taxon>Methylobacterium</taxon>
    </lineage>
</organism>
<dbReference type="EMBL" id="SRLB01000012">
    <property type="protein sequence ID" value="TGD97914.1"/>
    <property type="molecule type" value="Genomic_DNA"/>
</dbReference>
<evidence type="ECO:0000313" key="2">
    <source>
        <dbReference type="EMBL" id="TGD97914.1"/>
    </source>
</evidence>
<feature type="compositionally biased region" description="Basic and acidic residues" evidence="1">
    <location>
        <begin position="1"/>
        <end position="11"/>
    </location>
</feature>
<keyword evidence="3" id="KW-1185">Reference proteome</keyword>
<sequence length="115" mass="12840">MPSLRTREARCHPGSRGRATTASTRQAILDERIPNRRPFASIEEHDETLIANRNAAVGTDDTVRHLGDFCYRRGEDHAGSQLSVALREIKVPHCHNLEHTWPASKVGGHVRSLRG</sequence>
<evidence type="ECO:0000313" key="3">
    <source>
        <dbReference type="Proteomes" id="UP000297535"/>
    </source>
</evidence>
<proteinExistence type="predicted"/>
<dbReference type="InterPro" id="IPR029052">
    <property type="entry name" value="Metallo-depent_PP-like"/>
</dbReference>
<comment type="caution">
    <text evidence="2">The sequence shown here is derived from an EMBL/GenBank/DDBJ whole genome shotgun (WGS) entry which is preliminary data.</text>
</comment>